<accession>A0A1G9AP42</accession>
<dbReference type="RefSeq" id="WP_236473617.1">
    <property type="nucleotide sequence ID" value="NZ_FNEE01000013.1"/>
</dbReference>
<dbReference type="Gene3D" id="3.30.530.20">
    <property type="match status" value="1"/>
</dbReference>
<proteinExistence type="inferred from homology"/>
<protein>
    <submittedName>
        <fullName evidence="3">Activator of Hsp90 ATPase homolog 1-like protein</fullName>
    </submittedName>
</protein>
<dbReference type="AlphaFoldDB" id="A0A1G9AP42"/>
<comment type="similarity">
    <text evidence="1">Belongs to the AHA1 family.</text>
</comment>
<dbReference type="InterPro" id="IPR023393">
    <property type="entry name" value="START-like_dom_sf"/>
</dbReference>
<keyword evidence="4" id="KW-1185">Reference proteome</keyword>
<feature type="domain" description="Activator of Hsp90 ATPase homologue 1/2-like C-terminal" evidence="2">
    <location>
        <begin position="2"/>
        <end position="61"/>
    </location>
</feature>
<evidence type="ECO:0000259" key="2">
    <source>
        <dbReference type="Pfam" id="PF08327"/>
    </source>
</evidence>
<reference evidence="4" key="1">
    <citation type="submission" date="2016-10" db="EMBL/GenBank/DDBJ databases">
        <authorList>
            <person name="Varghese N."/>
            <person name="Submissions S."/>
        </authorList>
    </citation>
    <scope>NUCLEOTIDE SEQUENCE [LARGE SCALE GENOMIC DNA]</scope>
    <source>
        <strain evidence="4">CGMCC 1.11022</strain>
    </source>
</reference>
<gene>
    <name evidence="3" type="ORF">SAMN05428953_113157</name>
</gene>
<evidence type="ECO:0000313" key="4">
    <source>
        <dbReference type="Proteomes" id="UP000198894"/>
    </source>
</evidence>
<dbReference type="SUPFAM" id="SSF55961">
    <property type="entry name" value="Bet v1-like"/>
    <property type="match status" value="1"/>
</dbReference>
<evidence type="ECO:0000313" key="3">
    <source>
        <dbReference type="EMBL" id="SDK29129.1"/>
    </source>
</evidence>
<dbReference type="Pfam" id="PF08327">
    <property type="entry name" value="AHSA1"/>
    <property type="match status" value="1"/>
</dbReference>
<name>A0A1G9AP42_9HYPH</name>
<dbReference type="InterPro" id="IPR013538">
    <property type="entry name" value="ASHA1/2-like_C"/>
</dbReference>
<dbReference type="Proteomes" id="UP000198894">
    <property type="component" value="Unassembled WGS sequence"/>
</dbReference>
<sequence>MLAWEPPNRIVLAWRIRADWQYDPSLLTEVEVKFSEAGENATRVELEHRQLENMGAAGEAVREIFESDRSWSGILQDYVRLIEKR</sequence>
<evidence type="ECO:0000256" key="1">
    <source>
        <dbReference type="ARBA" id="ARBA00006817"/>
    </source>
</evidence>
<dbReference type="EMBL" id="FNEE01000013">
    <property type="protein sequence ID" value="SDK29129.1"/>
    <property type="molecule type" value="Genomic_DNA"/>
</dbReference>
<organism evidence="3 4">
    <name type="scientific">Mesorhizobium muleiense</name>
    <dbReference type="NCBI Taxonomy" id="1004279"/>
    <lineage>
        <taxon>Bacteria</taxon>
        <taxon>Pseudomonadati</taxon>
        <taxon>Pseudomonadota</taxon>
        <taxon>Alphaproteobacteria</taxon>
        <taxon>Hyphomicrobiales</taxon>
        <taxon>Phyllobacteriaceae</taxon>
        <taxon>Mesorhizobium</taxon>
    </lineage>
</organism>